<proteinExistence type="predicted"/>
<dbReference type="SUPFAM" id="SSF52047">
    <property type="entry name" value="RNI-like"/>
    <property type="match status" value="1"/>
</dbReference>
<dbReference type="Proteomes" id="UP000313359">
    <property type="component" value="Unassembled WGS sequence"/>
</dbReference>
<evidence type="ECO:0000313" key="2">
    <source>
        <dbReference type="Proteomes" id="UP000313359"/>
    </source>
</evidence>
<gene>
    <name evidence="1" type="ORF">L227DRAFT_658605</name>
</gene>
<evidence type="ECO:0008006" key="3">
    <source>
        <dbReference type="Google" id="ProtNLM"/>
    </source>
</evidence>
<organism evidence="1 2">
    <name type="scientific">Lentinus tigrinus ALCF2SS1-6</name>
    <dbReference type="NCBI Taxonomy" id="1328759"/>
    <lineage>
        <taxon>Eukaryota</taxon>
        <taxon>Fungi</taxon>
        <taxon>Dikarya</taxon>
        <taxon>Basidiomycota</taxon>
        <taxon>Agaricomycotina</taxon>
        <taxon>Agaricomycetes</taxon>
        <taxon>Polyporales</taxon>
        <taxon>Polyporaceae</taxon>
        <taxon>Lentinus</taxon>
    </lineage>
</organism>
<protein>
    <recommendedName>
        <fullName evidence="3">F-box domain-containing protein</fullName>
    </recommendedName>
</protein>
<feature type="non-terminal residue" evidence="1">
    <location>
        <position position="410"/>
    </location>
</feature>
<sequence length="410" mass="46751">MSSKPLVTSGINHDILVEVMDLLAKEGSDKAWRTVAAIARTCRYLRVEGIRRLLSHTVHVNFHCMNQPHLVAPFCRFVLGDPITRLSFLRRLSVDMYHLEENSARLFASLLARSSHLQYLEITSLMDVTKPVLRILCSALSAPTSLQHLSVGFCKGDDPSYYHILYHALQTMQSPLTSVHIVIPFLVFPDLGPNILYIRSQDPIFLLSNLSKSLRRMSIGGVFSVGGGIRIYPLVEELQMSSYREGMPHLATYLLCFPNLKRLRCSFERMPWIRYRHAADTFTEECGFATIQDWNDFNKQETTRQTHAWTMLESFRGSIIDAYVLALPCRVERLHLLSTGGKRSAEYTMLSSILSDTRPSSLRLCLKIYEGRGYIPIIPPQLSESWAQALEVLEIRINIVKQVFDLEECV</sequence>
<reference evidence="1" key="1">
    <citation type="journal article" date="2018" name="Genome Biol. Evol.">
        <title>Genomics and development of Lentinus tigrinus, a white-rot wood-decaying mushroom with dimorphic fruiting bodies.</title>
        <authorList>
            <person name="Wu B."/>
            <person name="Xu Z."/>
            <person name="Knudson A."/>
            <person name="Carlson A."/>
            <person name="Chen N."/>
            <person name="Kovaka S."/>
            <person name="LaButti K."/>
            <person name="Lipzen A."/>
            <person name="Pennachio C."/>
            <person name="Riley R."/>
            <person name="Schakwitz W."/>
            <person name="Umezawa K."/>
            <person name="Ohm R.A."/>
            <person name="Grigoriev I.V."/>
            <person name="Nagy L.G."/>
            <person name="Gibbons J."/>
            <person name="Hibbett D."/>
        </authorList>
    </citation>
    <scope>NUCLEOTIDE SEQUENCE [LARGE SCALE GENOMIC DNA]</scope>
    <source>
        <strain evidence="1">ALCF2SS1-6</strain>
    </source>
</reference>
<dbReference type="InterPro" id="IPR032675">
    <property type="entry name" value="LRR_dom_sf"/>
</dbReference>
<dbReference type="Gene3D" id="3.80.10.10">
    <property type="entry name" value="Ribonuclease Inhibitor"/>
    <property type="match status" value="1"/>
</dbReference>
<dbReference type="EMBL" id="ML122336">
    <property type="protein sequence ID" value="RPD52888.1"/>
    <property type="molecule type" value="Genomic_DNA"/>
</dbReference>
<dbReference type="AlphaFoldDB" id="A0A5C2RMN3"/>
<accession>A0A5C2RMN3</accession>
<keyword evidence="2" id="KW-1185">Reference proteome</keyword>
<evidence type="ECO:0000313" key="1">
    <source>
        <dbReference type="EMBL" id="RPD52888.1"/>
    </source>
</evidence>
<name>A0A5C2RMN3_9APHY</name>